<keyword evidence="4" id="KW-1185">Reference proteome</keyword>
<protein>
    <recommendedName>
        <fullName evidence="2">MD-2-related lipid-recognition domain-containing protein</fullName>
    </recommendedName>
</protein>
<dbReference type="Proteomes" id="UP000696280">
    <property type="component" value="Unassembled WGS sequence"/>
</dbReference>
<dbReference type="InterPro" id="IPR036846">
    <property type="entry name" value="GM2-AP_sf"/>
</dbReference>
<keyword evidence="1" id="KW-0732">Signal</keyword>
<feature type="domain" description="MD-2-related lipid-recognition" evidence="2">
    <location>
        <begin position="44"/>
        <end position="188"/>
    </location>
</feature>
<dbReference type="InterPro" id="IPR003172">
    <property type="entry name" value="ML_dom"/>
</dbReference>
<dbReference type="Pfam" id="PF02221">
    <property type="entry name" value="E1_DerP2_DerF2"/>
    <property type="match status" value="1"/>
</dbReference>
<organism evidence="3 4">
    <name type="scientific">Hymenoscyphus fraxineus</name>
    <dbReference type="NCBI Taxonomy" id="746836"/>
    <lineage>
        <taxon>Eukaryota</taxon>
        <taxon>Fungi</taxon>
        <taxon>Dikarya</taxon>
        <taxon>Ascomycota</taxon>
        <taxon>Pezizomycotina</taxon>
        <taxon>Leotiomycetes</taxon>
        <taxon>Helotiales</taxon>
        <taxon>Helotiaceae</taxon>
        <taxon>Hymenoscyphus</taxon>
    </lineage>
</organism>
<evidence type="ECO:0000256" key="1">
    <source>
        <dbReference type="ARBA" id="ARBA00022729"/>
    </source>
</evidence>
<evidence type="ECO:0000313" key="3">
    <source>
        <dbReference type="EMBL" id="CAG8958678.1"/>
    </source>
</evidence>
<dbReference type="EMBL" id="CAJVRL010000084">
    <property type="protein sequence ID" value="CAG8958678.1"/>
    <property type="molecule type" value="Genomic_DNA"/>
</dbReference>
<gene>
    <name evidence="3" type="ORF">HYFRA_00011520</name>
</gene>
<dbReference type="SMART" id="SM00737">
    <property type="entry name" value="ML"/>
    <property type="match status" value="1"/>
</dbReference>
<dbReference type="AlphaFoldDB" id="A0A9N9L5X2"/>
<reference evidence="3" key="1">
    <citation type="submission" date="2021-07" db="EMBL/GenBank/DDBJ databases">
        <authorList>
            <person name="Durling M."/>
        </authorList>
    </citation>
    <scope>NUCLEOTIDE SEQUENCE</scope>
</reference>
<evidence type="ECO:0000259" key="2">
    <source>
        <dbReference type="SMART" id="SM00737"/>
    </source>
</evidence>
<name>A0A9N9L5X2_9HELO</name>
<dbReference type="Gene3D" id="2.70.220.10">
    <property type="entry name" value="Ganglioside GM2 activator"/>
    <property type="match status" value="1"/>
</dbReference>
<dbReference type="OrthoDB" id="5382272at2759"/>
<accession>A0A9N9L5X2</accession>
<evidence type="ECO:0000313" key="4">
    <source>
        <dbReference type="Proteomes" id="UP000696280"/>
    </source>
</evidence>
<proteinExistence type="predicted"/>
<comment type="caution">
    <text evidence="3">The sequence shown here is derived from an EMBL/GenBank/DDBJ whole genome shotgun (WGS) entry which is preliminary data.</text>
</comment>
<sequence>MLIPAIENAVKALPLFTALQKPIFNAGYTHDSFSVKDEIPDGPFSLCEVSRPTDLLAITSVSLSKRPVYIDDLASVNFYGEFQESFKGNGTIELTVNCGSHCEEYGYPKDTPGANTSFTFCDMSEIEQPLQGRKATCPPEKGPTIITSLVYVLPMFLRAPLIDKGYYNFTFDAKTDEGERIYCLQTEVCLRWEDEKKNQLYPPSSWRDFVKSCSESDGIIES</sequence>